<accession>A0A934UE60</accession>
<evidence type="ECO:0000313" key="4">
    <source>
        <dbReference type="EMBL" id="MBJ8350385.1"/>
    </source>
</evidence>
<reference evidence="4 5" key="1">
    <citation type="journal article" date="2021" name="Int. J. Syst. Evol. Microbiol.">
        <title>Streptococcus vicugnae sp. nov., isolated from faeces of alpacas (Vicugna pacos) and cattle (Bos taurus), Streptococcus zalophi sp. nov., and Streptococcus pacificus sp. nov., isolated from respiratory tract of California sea lions (Zalophus californianus).</title>
        <authorList>
            <person name="Volokhov D.V."/>
            <person name="Zagorodnyaya T.A."/>
            <person name="Shen Z."/>
            <person name="Blom J."/>
            <person name="Furtak V.A."/>
            <person name="Eisenberg T."/>
            <person name="Fan P."/>
            <person name="Jeong K.C."/>
            <person name="Gao Y."/>
            <person name="Zhang S."/>
            <person name="Amselle M."/>
        </authorList>
    </citation>
    <scope>NUCLEOTIDE SEQUENCE [LARGE SCALE GENOMIC DNA]</scope>
    <source>
        <strain evidence="5">CSL7508-lung</strain>
    </source>
</reference>
<name>A0A934UE60_9STRE</name>
<dbReference type="Gene3D" id="3.40.109.10">
    <property type="entry name" value="NADH Oxidase"/>
    <property type="match status" value="1"/>
</dbReference>
<dbReference type="PANTHER" id="PTHR43673">
    <property type="entry name" value="NAD(P)H NITROREDUCTASE YDGI-RELATED"/>
    <property type="match status" value="1"/>
</dbReference>
<dbReference type="GO" id="GO:0016491">
    <property type="term" value="F:oxidoreductase activity"/>
    <property type="evidence" value="ECO:0007669"/>
    <property type="project" value="UniProtKB-KW"/>
</dbReference>
<sequence>MKFLELNKKRHATRSFNDKPVDLNDVRTAIEIATLAPSALNIQPWKFVIVKEKKKELADIMLGRNVKQIEEAQCAIVIFSDTDLPKRARKIARFAVNKISDEQLGNYATVYPKMLEKYDEKTKGEFLSFNIGLVTMNLALALTDQGIGSNILMGFDKSKANDVLGIDPRFRPEIVLSVGYTDEKLEANFRIPVDELIEKR</sequence>
<comment type="caution">
    <text evidence="4">The sequence shown here is derived from an EMBL/GenBank/DDBJ whole genome shotgun (WGS) entry which is preliminary data.</text>
</comment>
<proteinExistence type="inferred from homology"/>
<keyword evidence="2" id="KW-0560">Oxidoreductase</keyword>
<protein>
    <submittedName>
        <fullName evidence="4">Nitroreductase family protein</fullName>
    </submittedName>
</protein>
<dbReference type="Proteomes" id="UP000644875">
    <property type="component" value="Unassembled WGS sequence"/>
</dbReference>
<gene>
    <name evidence="4" type="ORF">JHK64_07085</name>
</gene>
<dbReference type="PANTHER" id="PTHR43673:SF10">
    <property type="entry name" value="NADH DEHYDROGENASE_NAD(P)H NITROREDUCTASE XCC3605-RELATED"/>
    <property type="match status" value="1"/>
</dbReference>
<dbReference type="InterPro" id="IPR000415">
    <property type="entry name" value="Nitroreductase-like"/>
</dbReference>
<dbReference type="EMBL" id="JAENBP010000011">
    <property type="protein sequence ID" value="MBJ8350385.1"/>
    <property type="molecule type" value="Genomic_DNA"/>
</dbReference>
<dbReference type="Pfam" id="PF00881">
    <property type="entry name" value="Nitroreductase"/>
    <property type="match status" value="1"/>
</dbReference>
<evidence type="ECO:0000259" key="3">
    <source>
        <dbReference type="Pfam" id="PF00881"/>
    </source>
</evidence>
<dbReference type="RefSeq" id="WP_199568292.1">
    <property type="nucleotide sequence ID" value="NZ_JAENBP010000011.1"/>
</dbReference>
<evidence type="ECO:0000256" key="1">
    <source>
        <dbReference type="ARBA" id="ARBA00007118"/>
    </source>
</evidence>
<evidence type="ECO:0000256" key="2">
    <source>
        <dbReference type="ARBA" id="ARBA00023002"/>
    </source>
</evidence>
<dbReference type="SUPFAM" id="SSF55469">
    <property type="entry name" value="FMN-dependent nitroreductase-like"/>
    <property type="match status" value="1"/>
</dbReference>
<feature type="domain" description="Nitroreductase" evidence="3">
    <location>
        <begin position="8"/>
        <end position="180"/>
    </location>
</feature>
<evidence type="ECO:0000313" key="5">
    <source>
        <dbReference type="Proteomes" id="UP000644875"/>
    </source>
</evidence>
<organism evidence="4 5">
    <name type="scientific">Streptococcus zalophi</name>
    <dbReference type="NCBI Taxonomy" id="640031"/>
    <lineage>
        <taxon>Bacteria</taxon>
        <taxon>Bacillati</taxon>
        <taxon>Bacillota</taxon>
        <taxon>Bacilli</taxon>
        <taxon>Lactobacillales</taxon>
        <taxon>Streptococcaceae</taxon>
        <taxon>Streptococcus</taxon>
    </lineage>
</organism>
<dbReference type="AlphaFoldDB" id="A0A934UE60"/>
<keyword evidence="5" id="KW-1185">Reference proteome</keyword>
<dbReference type="InterPro" id="IPR029479">
    <property type="entry name" value="Nitroreductase"/>
</dbReference>
<comment type="similarity">
    <text evidence="1">Belongs to the nitroreductase family.</text>
</comment>